<accession>A0A6N2RDD5</accession>
<sequence>MKWKLFVVAELERQIASLYYERSGLSKNKKALSL</sequence>
<organism evidence="1">
    <name type="scientific">Bacteroides caccae</name>
    <dbReference type="NCBI Taxonomy" id="47678"/>
    <lineage>
        <taxon>Bacteria</taxon>
        <taxon>Pseudomonadati</taxon>
        <taxon>Bacteroidota</taxon>
        <taxon>Bacteroidia</taxon>
        <taxon>Bacteroidales</taxon>
        <taxon>Bacteroidaceae</taxon>
        <taxon>Bacteroides</taxon>
    </lineage>
</organism>
<evidence type="ECO:0000313" key="1">
    <source>
        <dbReference type="EMBL" id="VYS77905.1"/>
    </source>
</evidence>
<dbReference type="AlphaFoldDB" id="A0A6N2RDD5"/>
<gene>
    <name evidence="1" type="ORF">BCLFYP20_01012</name>
</gene>
<reference evidence="1" key="1">
    <citation type="submission" date="2019-11" db="EMBL/GenBank/DDBJ databases">
        <authorList>
            <person name="Feng L."/>
        </authorList>
    </citation>
    <scope>NUCLEOTIDE SEQUENCE</scope>
    <source>
        <strain evidence="1">BcaccaeLFYP20</strain>
    </source>
</reference>
<dbReference type="EMBL" id="CACRTB010000004">
    <property type="protein sequence ID" value="VYS77905.1"/>
    <property type="molecule type" value="Genomic_DNA"/>
</dbReference>
<name>A0A6N2RDD5_9BACE</name>
<protein>
    <submittedName>
        <fullName evidence="1">Uncharacterized protein</fullName>
    </submittedName>
</protein>
<proteinExistence type="predicted"/>